<evidence type="ECO:0000313" key="2">
    <source>
        <dbReference type="Proteomes" id="UP000000305"/>
    </source>
</evidence>
<dbReference type="KEGG" id="dpx:DAPPUDRAFT_249122"/>
<dbReference type="Proteomes" id="UP000000305">
    <property type="component" value="Unassembled WGS sequence"/>
</dbReference>
<dbReference type="HOGENOM" id="CLU_2944041_0_0_1"/>
<dbReference type="InParanoid" id="E9GVX0"/>
<gene>
    <name evidence="1" type="ORF">DAPPUDRAFT_249122</name>
</gene>
<dbReference type="EMBL" id="GL732569">
    <property type="protein sequence ID" value="EFX76377.1"/>
    <property type="molecule type" value="Genomic_DNA"/>
</dbReference>
<protein>
    <submittedName>
        <fullName evidence="1">Uncharacterized protein</fullName>
    </submittedName>
</protein>
<keyword evidence="2" id="KW-1185">Reference proteome</keyword>
<reference evidence="1 2" key="1">
    <citation type="journal article" date="2011" name="Science">
        <title>The ecoresponsive genome of Daphnia pulex.</title>
        <authorList>
            <person name="Colbourne J.K."/>
            <person name="Pfrender M.E."/>
            <person name="Gilbert D."/>
            <person name="Thomas W.K."/>
            <person name="Tucker A."/>
            <person name="Oakley T.H."/>
            <person name="Tokishita S."/>
            <person name="Aerts A."/>
            <person name="Arnold G.J."/>
            <person name="Basu M.K."/>
            <person name="Bauer D.J."/>
            <person name="Caceres C.E."/>
            <person name="Carmel L."/>
            <person name="Casola C."/>
            <person name="Choi J.H."/>
            <person name="Detter J.C."/>
            <person name="Dong Q."/>
            <person name="Dusheyko S."/>
            <person name="Eads B.D."/>
            <person name="Frohlich T."/>
            <person name="Geiler-Samerotte K.A."/>
            <person name="Gerlach D."/>
            <person name="Hatcher P."/>
            <person name="Jogdeo S."/>
            <person name="Krijgsveld J."/>
            <person name="Kriventseva E.V."/>
            <person name="Kultz D."/>
            <person name="Laforsch C."/>
            <person name="Lindquist E."/>
            <person name="Lopez J."/>
            <person name="Manak J.R."/>
            <person name="Muller J."/>
            <person name="Pangilinan J."/>
            <person name="Patwardhan R.P."/>
            <person name="Pitluck S."/>
            <person name="Pritham E.J."/>
            <person name="Rechtsteiner A."/>
            <person name="Rho M."/>
            <person name="Rogozin I.B."/>
            <person name="Sakarya O."/>
            <person name="Salamov A."/>
            <person name="Schaack S."/>
            <person name="Shapiro H."/>
            <person name="Shiga Y."/>
            <person name="Skalitzky C."/>
            <person name="Smith Z."/>
            <person name="Souvorov A."/>
            <person name="Sung W."/>
            <person name="Tang Z."/>
            <person name="Tsuchiya D."/>
            <person name="Tu H."/>
            <person name="Vos H."/>
            <person name="Wang M."/>
            <person name="Wolf Y.I."/>
            <person name="Yamagata H."/>
            <person name="Yamada T."/>
            <person name="Ye Y."/>
            <person name="Shaw J.R."/>
            <person name="Andrews J."/>
            <person name="Crease T.J."/>
            <person name="Tang H."/>
            <person name="Lucas S.M."/>
            <person name="Robertson H.M."/>
            <person name="Bork P."/>
            <person name="Koonin E.V."/>
            <person name="Zdobnov E.M."/>
            <person name="Grigoriev I.V."/>
            <person name="Lynch M."/>
            <person name="Boore J.L."/>
        </authorList>
    </citation>
    <scope>NUCLEOTIDE SEQUENCE [LARGE SCALE GENOMIC DNA]</scope>
</reference>
<organism evidence="1 2">
    <name type="scientific">Daphnia pulex</name>
    <name type="common">Water flea</name>
    <dbReference type="NCBI Taxonomy" id="6669"/>
    <lineage>
        <taxon>Eukaryota</taxon>
        <taxon>Metazoa</taxon>
        <taxon>Ecdysozoa</taxon>
        <taxon>Arthropoda</taxon>
        <taxon>Crustacea</taxon>
        <taxon>Branchiopoda</taxon>
        <taxon>Diplostraca</taxon>
        <taxon>Cladocera</taxon>
        <taxon>Anomopoda</taxon>
        <taxon>Daphniidae</taxon>
        <taxon>Daphnia</taxon>
    </lineage>
</organism>
<sequence length="60" mass="6127">MRASSALLSPPRASSGASWLLTAGENHAGLHQKYGGINEYALSGDVGTDSSGENEGSSYI</sequence>
<accession>E9GVX0</accession>
<evidence type="ECO:0000313" key="1">
    <source>
        <dbReference type="EMBL" id="EFX76377.1"/>
    </source>
</evidence>
<dbReference type="AlphaFoldDB" id="E9GVX0"/>
<proteinExistence type="predicted"/>
<name>E9GVX0_DAPPU</name>